<dbReference type="AlphaFoldDB" id="A0A6M3J326"/>
<evidence type="ECO:0000313" key="1">
    <source>
        <dbReference type="EMBL" id="QJA64276.1"/>
    </source>
</evidence>
<gene>
    <name evidence="1" type="ORF">MM415B00526_0039</name>
</gene>
<sequence length="143" mass="16489">MKEEHYSPAEIRYSKPQFLWLVKTVCGGNSWPSDGRESGYSGGKGKKPGHHAPYELVKMIGGECETRLARCGQDGLLLEYTIMFGDFDDYTYQKLGNYMRMDISEVKYRVNLALKYCCGYHRKKINYGRFCYLRRNGNKKGGI</sequence>
<name>A0A6M3J326_9ZZZZ</name>
<dbReference type="EMBL" id="MT141516">
    <property type="protein sequence ID" value="QJA64276.1"/>
    <property type="molecule type" value="Genomic_DNA"/>
</dbReference>
<accession>A0A6M3J326</accession>
<proteinExistence type="predicted"/>
<organism evidence="1">
    <name type="scientific">viral metagenome</name>
    <dbReference type="NCBI Taxonomy" id="1070528"/>
    <lineage>
        <taxon>unclassified sequences</taxon>
        <taxon>metagenomes</taxon>
        <taxon>organismal metagenomes</taxon>
    </lineage>
</organism>
<reference evidence="1" key="1">
    <citation type="submission" date="2020-03" db="EMBL/GenBank/DDBJ databases">
        <title>The deep terrestrial virosphere.</title>
        <authorList>
            <person name="Holmfeldt K."/>
            <person name="Nilsson E."/>
            <person name="Simone D."/>
            <person name="Lopez-Fernandez M."/>
            <person name="Wu X."/>
            <person name="de Brujin I."/>
            <person name="Lundin D."/>
            <person name="Andersson A."/>
            <person name="Bertilsson S."/>
            <person name="Dopson M."/>
        </authorList>
    </citation>
    <scope>NUCLEOTIDE SEQUENCE</scope>
    <source>
        <strain evidence="1">MM415B00526</strain>
    </source>
</reference>
<protein>
    <submittedName>
        <fullName evidence="1">Uncharacterized protein</fullName>
    </submittedName>
</protein>